<dbReference type="InterPro" id="IPR011623">
    <property type="entry name" value="7TMR_DISM_rcpt_extracell_dom1"/>
</dbReference>
<dbReference type="Pfam" id="PF07695">
    <property type="entry name" value="7TMR-DISM_7TM"/>
    <property type="match status" value="1"/>
</dbReference>
<reference evidence="5" key="1">
    <citation type="submission" date="2017-04" db="EMBL/GenBank/DDBJ databases">
        <authorList>
            <person name="Varghese N."/>
            <person name="Submissions S."/>
        </authorList>
    </citation>
    <scope>NUCLEOTIDE SEQUENCE [LARGE SCALE GENOMIC DNA]</scope>
    <source>
        <strain evidence="5">RKEM611</strain>
    </source>
</reference>
<feature type="chain" id="PRO_5012531703" evidence="2">
    <location>
        <begin position="23"/>
        <end position="653"/>
    </location>
</feature>
<evidence type="ECO:0000313" key="5">
    <source>
        <dbReference type="Proteomes" id="UP000192907"/>
    </source>
</evidence>
<feature type="transmembrane region" description="Helical" evidence="1">
    <location>
        <begin position="332"/>
        <end position="351"/>
    </location>
</feature>
<feature type="domain" description="Guanylate cyclase" evidence="3">
    <location>
        <begin position="448"/>
        <end position="584"/>
    </location>
</feature>
<sequence length="653" mass="75613">MHNNLWILVSIALLLSEATSWAAEVLRLDGRPLSQVDIKPYTQFFIDESSALEFQELGEKEIPWADIEGEMYWGHLSHPLWLKVKVEAELEVELVLEHLFVHTDRMDVWHFRDNYLWHWQGGDRIGFKKSIPHARALSFLIPLIEGQQTIIIRIESEGNVSGRFDAWTYDEFSHHAMIEHIYIAALLGALIVTLLYNSFLYLSLKHREYLLYVGYLGFFFVVQCIFTGTLLNHMADSSLKFWLNNDGFHLCIFISLAFCVRFTIIFLNLKDKEPRLFRYLSFLFAALMGYGLISLALPYRFNSRVVFIVTVLASLSLLYSGFVASIRRYRPAYYYTLAWGFLLGGTLIVALKTGGVLPINLITSWSQLTGATIEAVLLSLALGERFNYMQRRASQQKEAYIRELVQKEESKRHSYEQLEKMVYPHQIERIKNGESLENTMPCEKRNAFVIAFDIINSTNLRHQNKREIFSEFFAHCHKIMMADYRKDQLQARAYRIKELGDGFLCSVGFPFCVPDGLNPGDVAFQLIQAFFHEFDQLMARNGLHGESLCSAAITFGEVEGFYPVSGVLEYDLFGRPVILASRYEAIRKRFFRNQLEGHILVVQTEAYQEFSQDIKQSLIRFDLSQGEKIRDHQEATSFYFKFIQPTQALRSIS</sequence>
<accession>A0A1Y6C9B8</accession>
<proteinExistence type="predicted"/>
<dbReference type="AlphaFoldDB" id="A0A1Y6C9B8"/>
<dbReference type="InterPro" id="IPR029787">
    <property type="entry name" value="Nucleotide_cyclase"/>
</dbReference>
<feature type="transmembrane region" description="Helical" evidence="1">
    <location>
        <begin position="357"/>
        <end position="382"/>
    </location>
</feature>
<dbReference type="Gene3D" id="3.30.70.1230">
    <property type="entry name" value="Nucleotide cyclase"/>
    <property type="match status" value="1"/>
</dbReference>
<dbReference type="STRING" id="1513793.SAMN06296036_11676"/>
<dbReference type="Gene3D" id="2.60.40.2380">
    <property type="match status" value="1"/>
</dbReference>
<keyword evidence="5" id="KW-1185">Reference proteome</keyword>
<protein>
    <submittedName>
        <fullName evidence="4">7TMR-DISM extracellular 2</fullName>
    </submittedName>
</protein>
<keyword evidence="1" id="KW-0472">Membrane</keyword>
<dbReference type="Pfam" id="PF07696">
    <property type="entry name" value="7TMR-DISMED2"/>
    <property type="match status" value="1"/>
</dbReference>
<name>A0A1Y6C9B8_9BACT</name>
<feature type="transmembrane region" description="Helical" evidence="1">
    <location>
        <begin position="247"/>
        <end position="267"/>
    </location>
</feature>
<dbReference type="InterPro" id="IPR001054">
    <property type="entry name" value="A/G_cyclase"/>
</dbReference>
<keyword evidence="1" id="KW-0812">Transmembrane</keyword>
<evidence type="ECO:0000259" key="3">
    <source>
        <dbReference type="PROSITE" id="PS50125"/>
    </source>
</evidence>
<feature type="transmembrane region" description="Helical" evidence="1">
    <location>
        <begin position="279"/>
        <end position="299"/>
    </location>
</feature>
<dbReference type="GO" id="GO:0004016">
    <property type="term" value="F:adenylate cyclase activity"/>
    <property type="evidence" value="ECO:0007669"/>
    <property type="project" value="UniProtKB-ARBA"/>
</dbReference>
<feature type="transmembrane region" description="Helical" evidence="1">
    <location>
        <begin position="209"/>
        <end position="235"/>
    </location>
</feature>
<dbReference type="InterPro" id="IPR011622">
    <property type="entry name" value="7TMR_DISM_rcpt_extracell_dom2"/>
</dbReference>
<feature type="transmembrane region" description="Helical" evidence="1">
    <location>
        <begin position="305"/>
        <end position="325"/>
    </location>
</feature>
<keyword evidence="2" id="KW-0732">Signal</keyword>
<dbReference type="GO" id="GO:0035556">
    <property type="term" value="P:intracellular signal transduction"/>
    <property type="evidence" value="ECO:0007669"/>
    <property type="project" value="InterPro"/>
</dbReference>
<evidence type="ECO:0000313" key="4">
    <source>
        <dbReference type="EMBL" id="SMF52703.1"/>
    </source>
</evidence>
<dbReference type="Proteomes" id="UP000192907">
    <property type="component" value="Unassembled WGS sequence"/>
</dbReference>
<dbReference type="SUPFAM" id="SSF55073">
    <property type="entry name" value="Nucleotide cyclase"/>
    <property type="match status" value="1"/>
</dbReference>
<evidence type="ECO:0000256" key="1">
    <source>
        <dbReference type="SAM" id="Phobius"/>
    </source>
</evidence>
<feature type="signal peptide" evidence="2">
    <location>
        <begin position="1"/>
        <end position="22"/>
    </location>
</feature>
<dbReference type="GO" id="GO:0009190">
    <property type="term" value="P:cyclic nucleotide biosynthetic process"/>
    <property type="evidence" value="ECO:0007669"/>
    <property type="project" value="InterPro"/>
</dbReference>
<organism evidence="4 5">
    <name type="scientific">Pseudobacteriovorax antillogorgiicola</name>
    <dbReference type="NCBI Taxonomy" id="1513793"/>
    <lineage>
        <taxon>Bacteria</taxon>
        <taxon>Pseudomonadati</taxon>
        <taxon>Bdellovibrionota</taxon>
        <taxon>Oligoflexia</taxon>
        <taxon>Oligoflexales</taxon>
        <taxon>Pseudobacteriovoracaceae</taxon>
        <taxon>Pseudobacteriovorax</taxon>
    </lineage>
</organism>
<dbReference type="EMBL" id="FWZT01000016">
    <property type="protein sequence ID" value="SMF52703.1"/>
    <property type="molecule type" value="Genomic_DNA"/>
</dbReference>
<dbReference type="PROSITE" id="PS50125">
    <property type="entry name" value="GUANYLATE_CYCLASE_2"/>
    <property type="match status" value="1"/>
</dbReference>
<evidence type="ECO:0000256" key="2">
    <source>
        <dbReference type="SAM" id="SignalP"/>
    </source>
</evidence>
<gene>
    <name evidence="4" type="ORF">SAMN06296036_11676</name>
</gene>
<keyword evidence="1" id="KW-1133">Transmembrane helix</keyword>
<feature type="transmembrane region" description="Helical" evidence="1">
    <location>
        <begin position="181"/>
        <end position="202"/>
    </location>
</feature>
<dbReference type="RefSeq" id="WP_234996133.1">
    <property type="nucleotide sequence ID" value="NZ_FWZT01000016.1"/>
</dbReference>